<feature type="compositionally biased region" description="Acidic residues" evidence="1">
    <location>
        <begin position="248"/>
        <end position="258"/>
    </location>
</feature>
<organism evidence="3 4">
    <name type="scientific">Colletotrichum karsti</name>
    <dbReference type="NCBI Taxonomy" id="1095194"/>
    <lineage>
        <taxon>Eukaryota</taxon>
        <taxon>Fungi</taxon>
        <taxon>Dikarya</taxon>
        <taxon>Ascomycota</taxon>
        <taxon>Pezizomycotina</taxon>
        <taxon>Sordariomycetes</taxon>
        <taxon>Hypocreomycetidae</taxon>
        <taxon>Glomerellales</taxon>
        <taxon>Glomerellaceae</taxon>
        <taxon>Colletotrichum</taxon>
        <taxon>Colletotrichum boninense species complex</taxon>
    </lineage>
</organism>
<accession>A0A9P6IFX0</accession>
<feature type="chain" id="PRO_5040118110" evidence="2">
    <location>
        <begin position="19"/>
        <end position="258"/>
    </location>
</feature>
<dbReference type="PANTHER" id="PTHR35186">
    <property type="entry name" value="ANK_REP_REGION DOMAIN-CONTAINING PROTEIN"/>
    <property type="match status" value="1"/>
</dbReference>
<proteinExistence type="predicted"/>
<dbReference type="OrthoDB" id="3565018at2759"/>
<name>A0A9P6IFX0_9PEZI</name>
<protein>
    <submittedName>
        <fullName evidence="3">Uncharacterized protein</fullName>
    </submittedName>
</protein>
<keyword evidence="2" id="KW-0732">Signal</keyword>
<evidence type="ECO:0000313" key="3">
    <source>
        <dbReference type="EMBL" id="KAF9882109.1"/>
    </source>
</evidence>
<dbReference type="AlphaFoldDB" id="A0A9P6IFX0"/>
<dbReference type="RefSeq" id="XP_038751570.1">
    <property type="nucleotide sequence ID" value="XM_038882865.1"/>
</dbReference>
<feature type="region of interest" description="Disordered" evidence="1">
    <location>
        <begin position="214"/>
        <end position="258"/>
    </location>
</feature>
<feature type="compositionally biased region" description="Low complexity" evidence="1">
    <location>
        <begin position="238"/>
        <end position="247"/>
    </location>
</feature>
<sequence>MAEIAGIVLGAVPLLISALEHYQDIIGPVIRFKNWRGELGTLILRLVTERASYDQNLRIMLLRSVGAEELEQMIADPQSQLWNSKYLADDMETELGRAYKPCMGLVKNIAESLETIATNLNIEGSDKVPRDGLRAVVSANAPASNASEGSSRFHFRKRVDFTMKRRDLSKTLKAMEEYNDKLRVLLDGAGKINSIQEDEGLSANTRMRTMLDEYTKDDNDDDNNDSDSRNSNDDNNNDDSSNSNNDNNNDDNNDSNDQ</sequence>
<dbReference type="Proteomes" id="UP000781932">
    <property type="component" value="Unassembled WGS sequence"/>
</dbReference>
<reference evidence="3" key="2">
    <citation type="submission" date="2020-11" db="EMBL/GenBank/DDBJ databases">
        <title>Whole genome sequencing of Colletotrichum sp.</title>
        <authorList>
            <person name="Li H."/>
        </authorList>
    </citation>
    <scope>NUCLEOTIDE SEQUENCE</scope>
    <source>
        <strain evidence="3">CkLH20</strain>
    </source>
</reference>
<keyword evidence="4" id="KW-1185">Reference proteome</keyword>
<gene>
    <name evidence="3" type="ORF">CkaCkLH20_00145</name>
</gene>
<dbReference type="PANTHER" id="PTHR35186:SF4">
    <property type="entry name" value="PRION-INHIBITION AND PROPAGATION HELO DOMAIN-CONTAINING PROTEIN"/>
    <property type="match status" value="1"/>
</dbReference>
<evidence type="ECO:0000256" key="1">
    <source>
        <dbReference type="SAM" id="MobiDB-lite"/>
    </source>
</evidence>
<dbReference type="GeneID" id="62155939"/>
<reference evidence="3" key="1">
    <citation type="submission" date="2020-03" db="EMBL/GenBank/DDBJ databases">
        <authorList>
            <person name="He L."/>
        </authorList>
    </citation>
    <scope>NUCLEOTIDE SEQUENCE</scope>
    <source>
        <strain evidence="3">CkLH20</strain>
    </source>
</reference>
<feature type="signal peptide" evidence="2">
    <location>
        <begin position="1"/>
        <end position="18"/>
    </location>
</feature>
<dbReference type="EMBL" id="JAATWM020000001">
    <property type="protein sequence ID" value="KAF9882109.1"/>
    <property type="molecule type" value="Genomic_DNA"/>
</dbReference>
<evidence type="ECO:0000256" key="2">
    <source>
        <dbReference type="SAM" id="SignalP"/>
    </source>
</evidence>
<comment type="caution">
    <text evidence="3">The sequence shown here is derived from an EMBL/GenBank/DDBJ whole genome shotgun (WGS) entry which is preliminary data.</text>
</comment>
<evidence type="ECO:0000313" key="4">
    <source>
        <dbReference type="Proteomes" id="UP000781932"/>
    </source>
</evidence>